<evidence type="ECO:0008006" key="4">
    <source>
        <dbReference type="Google" id="ProtNLM"/>
    </source>
</evidence>
<dbReference type="Proteomes" id="UP000266841">
    <property type="component" value="Unassembled WGS sequence"/>
</dbReference>
<feature type="non-terminal residue" evidence="2">
    <location>
        <position position="497"/>
    </location>
</feature>
<reference evidence="2 3" key="1">
    <citation type="journal article" date="2012" name="Genome Biol.">
        <title>Genome and low-iron response of an oceanic diatom adapted to chronic iron limitation.</title>
        <authorList>
            <person name="Lommer M."/>
            <person name="Specht M."/>
            <person name="Roy A.S."/>
            <person name="Kraemer L."/>
            <person name="Andreson R."/>
            <person name="Gutowska M.A."/>
            <person name="Wolf J."/>
            <person name="Bergner S.V."/>
            <person name="Schilhabel M.B."/>
            <person name="Klostermeier U.C."/>
            <person name="Beiko R.G."/>
            <person name="Rosenstiel P."/>
            <person name="Hippler M."/>
            <person name="Laroche J."/>
        </authorList>
    </citation>
    <scope>NUCLEOTIDE SEQUENCE [LARGE SCALE GENOMIC DNA]</scope>
    <source>
        <strain evidence="2 3">CCMP1005</strain>
    </source>
</reference>
<organism evidence="2 3">
    <name type="scientific">Thalassiosira oceanica</name>
    <name type="common">Marine diatom</name>
    <dbReference type="NCBI Taxonomy" id="159749"/>
    <lineage>
        <taxon>Eukaryota</taxon>
        <taxon>Sar</taxon>
        <taxon>Stramenopiles</taxon>
        <taxon>Ochrophyta</taxon>
        <taxon>Bacillariophyta</taxon>
        <taxon>Coscinodiscophyceae</taxon>
        <taxon>Thalassiosirophycidae</taxon>
        <taxon>Thalassiosirales</taxon>
        <taxon>Thalassiosiraceae</taxon>
        <taxon>Thalassiosira</taxon>
    </lineage>
</organism>
<feature type="compositionally biased region" description="Pro residues" evidence="1">
    <location>
        <begin position="222"/>
        <end position="231"/>
    </location>
</feature>
<dbReference type="AlphaFoldDB" id="K0RZ11"/>
<evidence type="ECO:0000313" key="2">
    <source>
        <dbReference type="EMBL" id="EJK57669.1"/>
    </source>
</evidence>
<feature type="compositionally biased region" description="Basic and acidic residues" evidence="1">
    <location>
        <begin position="277"/>
        <end position="289"/>
    </location>
</feature>
<keyword evidence="3" id="KW-1185">Reference proteome</keyword>
<sequence>MQIDGDDGDAEGLREEADAELDRAEAALLRSLSGACDDRASAVGGDGGDARECDLWDLLRALRESGGNASVFHGSDVGSAPSRQEVTLAADPRGMPEKSPEEALELCLGGEDGEGSCAAVSRLRAAVGWIEGCHARAWRRTVERAEDGGRRVGRTPPPRTQEADHVAGHPPTPQVAAGRGRGGVPPRPPHPGRVAFRRGPVRLARRRFVLPLPRGRGRRRPAPPVLPPPDPVRAGRRGVPPGVRLRTGVAEPHVARRPAFICGRKEGEPPQAPVEEPVPRDLREDDAAGQRRVGSGRRRRGDRTLYPSLAYEAAILSLLADDAESSLSNPALSTWEAALHALLRSELGIIEEDVLRAHNGGRLDRLAASGGHFPFPGTETDVGAEGDVRGHDGDLGAALGRLASCPAGEEGSDPLRNGMVSFLVGEGAVEEYIRDLAGVALETGDEDGGGLLRFAVHLAVYADSALPGCVSRMGPPDSSGDGDDGPSDVSLLELLLL</sequence>
<feature type="region of interest" description="Disordered" evidence="1">
    <location>
        <begin position="263"/>
        <end position="301"/>
    </location>
</feature>
<comment type="caution">
    <text evidence="2">The sequence shown here is derived from an EMBL/GenBank/DDBJ whole genome shotgun (WGS) entry which is preliminary data.</text>
</comment>
<name>K0RZ11_THAOC</name>
<gene>
    <name evidence="2" type="ORF">THAOC_22260</name>
</gene>
<evidence type="ECO:0000256" key="1">
    <source>
        <dbReference type="SAM" id="MobiDB-lite"/>
    </source>
</evidence>
<dbReference type="eggNOG" id="KOG1964">
    <property type="taxonomic scope" value="Eukaryota"/>
</dbReference>
<feature type="region of interest" description="Disordered" evidence="1">
    <location>
        <begin position="145"/>
        <end position="195"/>
    </location>
</feature>
<protein>
    <recommendedName>
        <fullName evidence="4">Nuclear pore complex protein</fullName>
    </recommendedName>
</protein>
<evidence type="ECO:0000313" key="3">
    <source>
        <dbReference type="Proteomes" id="UP000266841"/>
    </source>
</evidence>
<dbReference type="EMBL" id="AGNL01027409">
    <property type="protein sequence ID" value="EJK57669.1"/>
    <property type="molecule type" value="Genomic_DNA"/>
</dbReference>
<proteinExistence type="predicted"/>
<feature type="region of interest" description="Disordered" evidence="1">
    <location>
        <begin position="211"/>
        <end position="244"/>
    </location>
</feature>
<accession>K0RZ11</accession>